<feature type="compositionally biased region" description="Basic and acidic residues" evidence="1">
    <location>
        <begin position="938"/>
        <end position="954"/>
    </location>
</feature>
<keyword evidence="2" id="KW-0472">Membrane</keyword>
<feature type="compositionally biased region" description="Basic and acidic residues" evidence="1">
    <location>
        <begin position="448"/>
        <end position="461"/>
    </location>
</feature>
<evidence type="ECO:0000256" key="2">
    <source>
        <dbReference type="SAM" id="Phobius"/>
    </source>
</evidence>
<sequence>MECFAGLAAGGFAAKEAYMYNRENFLYDRSLRRRKEFQVQNFRVAQAELWRRDVRDLISLTEYKMHVYLLVNVLLLGITVALWCQGKLPHSTPVWLMTGNALAMAGAFSFILLSIWMAMHAAVSAQSFEARLLTQMVRLPIPTWKEVEACRTYASEFERLETKQLFRIPFVMGKQEGLVPPDPEPASGASASHDDDESPSTASRRFMEEAHVDPWGLESTGAKLPELGSRMGHGMHKYRHVKLARQAMAFWQSYDAFARICMSIGVNQLLNAASYFILAYYMTEAKVPSSATYGVVVLTTMAETLNRLDMSLTWWQLRLMQLFLYLGPAIATTSCWAWVEDGWELAEGLVVCAFLAHAAYLLTVNTLCHMHLEHNGAMLPVVYRSVLYLDVFGWSSQARHQRPSGADTPRTDISTAALSVRTPEQPSSDAGKPALAMVDHQNGRPQPKRPEEQNSHRDDFQHNAGAPSVGEQADHPLTGFSEFYRADGWLSTTNEIPEDAAIVTGCEHDAPISLPRQTFSCAMNLLCLAWIVAAVWFAIVIEKATFGKHHAIFHKKASFVETGGYLPRLSSLMQTNEEHLSSKELSLSVSWPHANVLPQSFACDANGTEFVISDGLALWRAGMSNSSMSFEEAPCLAGESLLDAALQCTEQREGPCNVLVLHRAGRRLSSCNAEGRDISDAWLEELRDPGAAERFGGEAPHARVEKAITLSPQSNCRGENCLLLGTSRGRLVRLTERAGKLAPLQALLDRDPHESEAWVPGSMRSLGRAHVGVLANGTRLHIHEASSGRWAGELLLSSPAEGFCAGGGYLYFMVVRTGRGLLSMVALEAVCKHFGREVHPESEWIYAQKERDFFMHMHLSSGFSEPLPQAELPVHGENTLNFLTAPSTANARFAHHQQLLWKKLRMAQAENPRPGSPGVAQGENPLAAAEEMSPTAEPEARRGRCEASPEETLRRRPPILLSANSRVFQNCTTEVCLNERRAVKEAKSKHPMGAMIREPLVTPRDQGLSKSFAKRAWQSVATAVKAARAMESAGREGAARRAAGTPTPKPPIPPPPTRTLVSSEAKVPVAPVAPRPKQKSQAHHQRRRLLTSQQSRSESRVADSLSLELCVPGDESWQLRR</sequence>
<dbReference type="Proteomes" id="UP001642484">
    <property type="component" value="Unassembled WGS sequence"/>
</dbReference>
<keyword evidence="4" id="KW-1185">Reference proteome</keyword>
<dbReference type="EMBL" id="CAXAMN010014446">
    <property type="protein sequence ID" value="CAK9043397.1"/>
    <property type="molecule type" value="Genomic_DNA"/>
</dbReference>
<feature type="transmembrane region" description="Helical" evidence="2">
    <location>
        <begin position="345"/>
        <end position="368"/>
    </location>
</feature>
<evidence type="ECO:0000313" key="3">
    <source>
        <dbReference type="EMBL" id="CAK9043397.1"/>
    </source>
</evidence>
<feature type="transmembrane region" description="Helical" evidence="2">
    <location>
        <begin position="317"/>
        <end position="339"/>
    </location>
</feature>
<feature type="region of interest" description="Disordered" evidence="1">
    <location>
        <begin position="438"/>
        <end position="472"/>
    </location>
</feature>
<feature type="region of interest" description="Disordered" evidence="1">
    <location>
        <begin position="1031"/>
        <end position="1107"/>
    </location>
</feature>
<reference evidence="3 4" key="1">
    <citation type="submission" date="2024-02" db="EMBL/GenBank/DDBJ databases">
        <authorList>
            <person name="Chen Y."/>
            <person name="Shah S."/>
            <person name="Dougan E. K."/>
            <person name="Thang M."/>
            <person name="Chan C."/>
        </authorList>
    </citation>
    <scope>NUCLEOTIDE SEQUENCE [LARGE SCALE GENOMIC DNA]</scope>
</reference>
<feature type="region of interest" description="Disordered" evidence="1">
    <location>
        <begin position="908"/>
        <end position="956"/>
    </location>
</feature>
<organism evidence="3 4">
    <name type="scientific">Durusdinium trenchii</name>
    <dbReference type="NCBI Taxonomy" id="1381693"/>
    <lineage>
        <taxon>Eukaryota</taxon>
        <taxon>Sar</taxon>
        <taxon>Alveolata</taxon>
        <taxon>Dinophyceae</taxon>
        <taxon>Suessiales</taxon>
        <taxon>Symbiodiniaceae</taxon>
        <taxon>Durusdinium</taxon>
    </lineage>
</organism>
<feature type="compositionally biased region" description="Basic residues" evidence="1">
    <location>
        <begin position="1076"/>
        <end position="1089"/>
    </location>
</feature>
<keyword evidence="2" id="KW-0812">Transmembrane</keyword>
<comment type="caution">
    <text evidence="3">The sequence shown here is derived from an EMBL/GenBank/DDBJ whole genome shotgun (WGS) entry which is preliminary data.</text>
</comment>
<keyword evidence="2" id="KW-1133">Transmembrane helix</keyword>
<proteinExistence type="predicted"/>
<evidence type="ECO:0000256" key="1">
    <source>
        <dbReference type="SAM" id="MobiDB-lite"/>
    </source>
</evidence>
<feature type="transmembrane region" description="Helical" evidence="2">
    <location>
        <begin position="65"/>
        <end position="83"/>
    </location>
</feature>
<feature type="region of interest" description="Disordered" evidence="1">
    <location>
        <begin position="179"/>
        <end position="203"/>
    </location>
</feature>
<feature type="transmembrane region" description="Helical" evidence="2">
    <location>
        <begin position="103"/>
        <end position="123"/>
    </location>
</feature>
<name>A0ABP0LXX6_9DINO</name>
<feature type="transmembrane region" description="Helical" evidence="2">
    <location>
        <begin position="521"/>
        <end position="541"/>
    </location>
</feature>
<feature type="compositionally biased region" description="Pro residues" evidence="1">
    <location>
        <begin position="1047"/>
        <end position="1057"/>
    </location>
</feature>
<accession>A0ABP0LXX6</accession>
<gene>
    <name evidence="3" type="ORF">CCMP2556_LOCUS22971</name>
</gene>
<evidence type="ECO:0000313" key="4">
    <source>
        <dbReference type="Proteomes" id="UP001642484"/>
    </source>
</evidence>
<protein>
    <submittedName>
        <fullName evidence="3">Uncharacterized protein</fullName>
    </submittedName>
</protein>